<feature type="chain" id="PRO_5005189774" evidence="2">
    <location>
        <begin position="20"/>
        <end position="850"/>
    </location>
</feature>
<feature type="compositionally biased region" description="Basic residues" evidence="1">
    <location>
        <begin position="577"/>
        <end position="595"/>
    </location>
</feature>
<protein>
    <submittedName>
        <fullName evidence="3">Uncharacterized protein</fullName>
    </submittedName>
</protein>
<dbReference type="AlphaFoldDB" id="A0A0G4FUN8"/>
<accession>A0A0G4FUN8</accession>
<gene>
    <name evidence="3" type="ORF">Cvel_18876</name>
</gene>
<evidence type="ECO:0000256" key="1">
    <source>
        <dbReference type="SAM" id="MobiDB-lite"/>
    </source>
</evidence>
<feature type="region of interest" description="Disordered" evidence="1">
    <location>
        <begin position="556"/>
        <end position="644"/>
    </location>
</feature>
<feature type="compositionally biased region" description="Acidic residues" evidence="1">
    <location>
        <begin position="601"/>
        <end position="615"/>
    </location>
</feature>
<evidence type="ECO:0000256" key="2">
    <source>
        <dbReference type="SAM" id="SignalP"/>
    </source>
</evidence>
<proteinExistence type="predicted"/>
<dbReference type="VEuPathDB" id="CryptoDB:Cvel_18876"/>
<keyword evidence="2" id="KW-0732">Signal</keyword>
<name>A0A0G4FUN8_9ALVE</name>
<sequence length="850" mass="94022">MNRVLAFLVLAILAAPMGALHFCQKETNKDGDALHVSRKVFRSAEKLNCGQTETLALIGLTSEFLTKGQALEGANAAQLEEKIAASTSALKGTLHKEECKESSVFSVKYSDLCESKLPSATEARLLCGDKKRFETLKDMSLVDVAVDFALESVGAEADDLKRAEGCEEGVSGQGGFLESSGTASLLTPRDTVSTVFLHRDGMALSERRGFTKTAVVSMAARSQAGHFSPQAVDKNDPYATRVKDQLLNGKDIQFEHVTVEPQDPHEAVSDPTTLAGLGGDHPDVLIKSVTFKTDWEETKGLVAHHFNEAMQGMLYDGTDPTRIDRLRTAISRSIKACGLTTITMNKNSTGCRKYRKMITTFLKKQLGGNVLDSLNSAFAPLGTDTLYEEDLFCLRGWLESQTVKDPWPAFLSAKESVFHFVCRGKPTDTPFPLWIHDIQKKYRAIGKMDLGDRRVDGVYVKNLAGNLQNKRVFYKMEENDVEITSLYVLVARAYGSVLRGEELKRLMDGRIMTEAELCALFAATFGMAFPDEKGGGGQQGKKDYVMITYDELQKLQQGHPNGGSSFGYRGRGENHQRGRGGRGRNFQRPKTPHRHYLSDESFPESNDESEEQEASTDERSTESEEREDWTQSAASSTDEEKKARRREFRHLYRIRQRKKKTFTAATTVTAAVQSNSDTDSLNSPFVSDPKVLMTEQLEDCGVNEEFVQKVLEGSWSSGKTIEDASKLSLVKDSGSTGVVTFSFGWLRMVQAFFPLADLGHWIWQPTKADPGPSWSTANGMVGVRGVWAGGFHLTDAAVLSARCVVLNTEDIVPPLIGMKFLEAWSARMDYGTKRMLLLHPGAKKQHLSIQ</sequence>
<reference evidence="3" key="1">
    <citation type="submission" date="2014-11" db="EMBL/GenBank/DDBJ databases">
        <authorList>
            <person name="Otto D Thomas"/>
            <person name="Naeem Raeece"/>
        </authorList>
    </citation>
    <scope>NUCLEOTIDE SEQUENCE</scope>
</reference>
<dbReference type="EMBL" id="CDMZ01000649">
    <property type="protein sequence ID" value="CEM18659.1"/>
    <property type="molecule type" value="Genomic_DNA"/>
</dbReference>
<organism evidence="3">
    <name type="scientific">Chromera velia CCMP2878</name>
    <dbReference type="NCBI Taxonomy" id="1169474"/>
    <lineage>
        <taxon>Eukaryota</taxon>
        <taxon>Sar</taxon>
        <taxon>Alveolata</taxon>
        <taxon>Colpodellida</taxon>
        <taxon>Chromeraceae</taxon>
        <taxon>Chromera</taxon>
    </lineage>
</organism>
<dbReference type="PhylomeDB" id="A0A0G4FUN8"/>
<feature type="signal peptide" evidence="2">
    <location>
        <begin position="1"/>
        <end position="19"/>
    </location>
</feature>
<evidence type="ECO:0000313" key="3">
    <source>
        <dbReference type="EMBL" id="CEM18659.1"/>
    </source>
</evidence>